<sequence length="143" mass="17698">MGDFPIVRRPSSITLNSTVNPSGQHRITRTYSVPDLSTRIADSYYQQTIPATNYYKPWVDHSEVGGYWYDRYRYYRNYVYNNINPYYNHYRVYPSSYRHSYTDRLYNWENPYRYYNPERYTRYWFSWPGYYSRRGIYYGASIL</sequence>
<evidence type="ECO:0000313" key="1">
    <source>
        <dbReference type="Proteomes" id="UP000887540"/>
    </source>
</evidence>
<dbReference type="WBParaSite" id="ACRNAN_scaffold3143.g11244.t1">
    <property type="protein sequence ID" value="ACRNAN_scaffold3143.g11244.t1"/>
    <property type="gene ID" value="ACRNAN_scaffold3143.g11244"/>
</dbReference>
<keyword evidence="1" id="KW-1185">Reference proteome</keyword>
<proteinExistence type="predicted"/>
<name>A0A914DLP2_9BILA</name>
<dbReference type="AlphaFoldDB" id="A0A914DLP2"/>
<accession>A0A914DLP2</accession>
<protein>
    <submittedName>
        <fullName evidence="2">Uncharacterized protein</fullName>
    </submittedName>
</protein>
<organism evidence="1 2">
    <name type="scientific">Acrobeloides nanus</name>
    <dbReference type="NCBI Taxonomy" id="290746"/>
    <lineage>
        <taxon>Eukaryota</taxon>
        <taxon>Metazoa</taxon>
        <taxon>Ecdysozoa</taxon>
        <taxon>Nematoda</taxon>
        <taxon>Chromadorea</taxon>
        <taxon>Rhabditida</taxon>
        <taxon>Tylenchina</taxon>
        <taxon>Cephalobomorpha</taxon>
        <taxon>Cephaloboidea</taxon>
        <taxon>Cephalobidae</taxon>
        <taxon>Acrobeloides</taxon>
    </lineage>
</organism>
<dbReference type="Proteomes" id="UP000887540">
    <property type="component" value="Unplaced"/>
</dbReference>
<reference evidence="2" key="1">
    <citation type="submission" date="2022-11" db="UniProtKB">
        <authorList>
            <consortium name="WormBaseParasite"/>
        </authorList>
    </citation>
    <scope>IDENTIFICATION</scope>
</reference>
<evidence type="ECO:0000313" key="2">
    <source>
        <dbReference type="WBParaSite" id="ACRNAN_scaffold3143.g11244.t1"/>
    </source>
</evidence>